<organism evidence="1 2">
    <name type="scientific">Nocardia cyriacigeorgica</name>
    <dbReference type="NCBI Taxonomy" id="135487"/>
    <lineage>
        <taxon>Bacteria</taxon>
        <taxon>Bacillati</taxon>
        <taxon>Actinomycetota</taxon>
        <taxon>Actinomycetes</taxon>
        <taxon>Mycobacteriales</taxon>
        <taxon>Nocardiaceae</taxon>
        <taxon>Nocardia</taxon>
    </lineage>
</organism>
<gene>
    <name evidence="1" type="ORF">NCTC10797_01004</name>
</gene>
<reference evidence="1 2" key="1">
    <citation type="submission" date="2019-02" db="EMBL/GenBank/DDBJ databases">
        <authorList>
            <consortium name="Pathogen Informatics"/>
        </authorList>
    </citation>
    <scope>NUCLEOTIDE SEQUENCE [LARGE SCALE GENOMIC DNA]</scope>
    <source>
        <strain evidence="1 2">3012STDY6756504</strain>
    </source>
</reference>
<dbReference type="Pfam" id="PF20060">
    <property type="entry name" value="DUF6459"/>
    <property type="match status" value="1"/>
</dbReference>
<dbReference type="EMBL" id="LR215973">
    <property type="protein sequence ID" value="VFA97244.1"/>
    <property type="molecule type" value="Genomic_DNA"/>
</dbReference>
<evidence type="ECO:0008006" key="3">
    <source>
        <dbReference type="Google" id="ProtNLM"/>
    </source>
</evidence>
<evidence type="ECO:0000313" key="2">
    <source>
        <dbReference type="Proteomes" id="UP000290439"/>
    </source>
</evidence>
<proteinExistence type="predicted"/>
<sequence length="70" mass="7876">MYARLHTLACGDLAPSRRLGPAVLVRIDVMLDGKNAEIVARYRRGHRYLALAGRISHSRHGWRLTALRIG</sequence>
<dbReference type="AlphaFoldDB" id="A0A4U8VZ07"/>
<dbReference type="Proteomes" id="UP000290439">
    <property type="component" value="Chromosome"/>
</dbReference>
<evidence type="ECO:0000313" key="1">
    <source>
        <dbReference type="EMBL" id="VFA97244.1"/>
    </source>
</evidence>
<name>A0A4U8VZ07_9NOCA</name>
<accession>A0A4U8VZ07</accession>
<protein>
    <recommendedName>
        <fullName evidence="3">SnoaL-like domain-containing protein</fullName>
    </recommendedName>
</protein>
<dbReference type="InterPro" id="IPR045596">
    <property type="entry name" value="DUF6459"/>
</dbReference>